<reference evidence="3" key="2">
    <citation type="journal article" date="2016" name="Genome Announc.">
        <title>Draft Genome Sequences of Two Novel Amoeba-Resistant Intranuclear Bacteria, 'Candidatus Berkiella cookevillensis' and 'Candidatus Berkiella aquae'.</title>
        <authorList>
            <person name="Mehari Y.T."/>
            <person name="Arivett B.A."/>
            <person name="Farone A.L."/>
            <person name="Gunderson J.H."/>
            <person name="Farone M.B."/>
        </authorList>
    </citation>
    <scope>NUCLEOTIDE SEQUENCE</scope>
    <source>
        <strain evidence="3">CC99</strain>
    </source>
</reference>
<sequence length="193" mass="22070">MTKIKNNIFLILGVALPVLIVTFVWILRIAHQRNIPPPQYNFIYVENNYSYNRIVLENNAVYVITAKVPAPTANNPQPLPKQQPKLYLYDLQSQSANELSYHAPMPNPDNEQKTFIFNIKNASLSTDYKSPDNFIFESRYRGGSAGIIFGGHTGFSHEYYLKNDGKKFPINIKKENPSNYVQFLAWIVPNGSQ</sequence>
<keyword evidence="1" id="KW-0472">Membrane</keyword>
<gene>
    <name evidence="2" type="ORF">CC99x_00121</name>
    <name evidence="3" type="ORF">CC99x_006310</name>
</gene>
<keyword evidence="1" id="KW-0812">Transmembrane</keyword>
<dbReference type="RefSeq" id="WP_057622578.1">
    <property type="nucleotide sequence ID" value="NZ_LKHV02000001.1"/>
</dbReference>
<evidence type="ECO:0000313" key="3">
    <source>
        <dbReference type="EMBL" id="MCS5708519.1"/>
    </source>
</evidence>
<accession>A0A0Q9YH64</accession>
<dbReference type="Proteomes" id="UP000051494">
    <property type="component" value="Unassembled WGS sequence"/>
</dbReference>
<feature type="transmembrane region" description="Helical" evidence="1">
    <location>
        <begin position="7"/>
        <end position="27"/>
    </location>
</feature>
<name>A0A0Q9YH64_9GAMM</name>
<dbReference type="EMBL" id="LKHV01000001">
    <property type="protein sequence ID" value="KRG19900.1"/>
    <property type="molecule type" value="Genomic_DNA"/>
</dbReference>
<evidence type="ECO:0000313" key="4">
    <source>
        <dbReference type="Proteomes" id="UP000051494"/>
    </source>
</evidence>
<proteinExistence type="predicted"/>
<keyword evidence="1" id="KW-1133">Transmembrane helix</keyword>
<evidence type="ECO:0000313" key="2">
    <source>
        <dbReference type="EMBL" id="KRG19900.1"/>
    </source>
</evidence>
<organism evidence="2">
    <name type="scientific">Candidatus Berkiella cookevillensis</name>
    <dbReference type="NCBI Taxonomy" id="437022"/>
    <lineage>
        <taxon>Bacteria</taxon>
        <taxon>Pseudomonadati</taxon>
        <taxon>Pseudomonadota</taxon>
        <taxon>Gammaproteobacteria</taxon>
        <taxon>Candidatus Berkiellales</taxon>
        <taxon>Candidatus Berkiellaceae</taxon>
        <taxon>Candidatus Berkiella</taxon>
    </lineage>
</organism>
<reference evidence="3" key="3">
    <citation type="submission" date="2021-06" db="EMBL/GenBank/DDBJ databases">
        <title>Genomic Description and Analysis of Intracellular Bacteria, Candidatus Berkiella cookevillensis and Candidatus Berkiella aquae.</title>
        <authorList>
            <person name="Kidane D.T."/>
            <person name="Mehari Y.T."/>
            <person name="Rice F.C."/>
            <person name="Arivett B.A."/>
            <person name="Farone A.L."/>
            <person name="Berk S.G."/>
            <person name="Farone M.B."/>
        </authorList>
    </citation>
    <scope>NUCLEOTIDE SEQUENCE</scope>
    <source>
        <strain evidence="3">CC99</strain>
    </source>
</reference>
<dbReference type="AlphaFoldDB" id="A0A0Q9YH64"/>
<keyword evidence="4" id="KW-1185">Reference proteome</keyword>
<reference evidence="2" key="1">
    <citation type="submission" date="2015-09" db="EMBL/GenBank/DDBJ databases">
        <title>Draft Genome Sequences of Two Novel Amoeba-resistant Intranuclear Bacteria, Candidatus Berkiella cookevillensis and Candidatus Berkiella aquae.</title>
        <authorList>
            <person name="Mehari Y.T."/>
            <person name="Arivett B.A."/>
            <person name="Farone A.L."/>
            <person name="Gunderson J.H."/>
            <person name="Farone M.B."/>
        </authorList>
    </citation>
    <scope>NUCLEOTIDE SEQUENCE [LARGE SCALE GENOMIC DNA]</scope>
    <source>
        <strain evidence="2">CC99</strain>
    </source>
</reference>
<dbReference type="EMBL" id="LKHV02000001">
    <property type="protein sequence ID" value="MCS5708519.1"/>
    <property type="molecule type" value="Genomic_DNA"/>
</dbReference>
<dbReference type="STRING" id="437022.CC99x_00121"/>
<comment type="caution">
    <text evidence="2">The sequence shown here is derived from an EMBL/GenBank/DDBJ whole genome shotgun (WGS) entry which is preliminary data.</text>
</comment>
<protein>
    <submittedName>
        <fullName evidence="2">Uncharacterized protein</fullName>
    </submittedName>
</protein>
<evidence type="ECO:0000256" key="1">
    <source>
        <dbReference type="SAM" id="Phobius"/>
    </source>
</evidence>